<dbReference type="Gene3D" id="3.20.20.140">
    <property type="entry name" value="Metal-dependent hydrolases"/>
    <property type="match status" value="1"/>
</dbReference>
<dbReference type="Gene3D" id="2.60.40.10">
    <property type="entry name" value="Immunoglobulins"/>
    <property type="match status" value="1"/>
</dbReference>
<dbReference type="SUPFAM" id="SSF49265">
    <property type="entry name" value="Fibronectin type III"/>
    <property type="match status" value="1"/>
</dbReference>
<evidence type="ECO:0000313" key="2">
    <source>
        <dbReference type="EMBL" id="MBD2768469.1"/>
    </source>
</evidence>
<dbReference type="Proteomes" id="UP000612233">
    <property type="component" value="Unassembled WGS sequence"/>
</dbReference>
<dbReference type="SUPFAM" id="SSF89550">
    <property type="entry name" value="PHP domain-like"/>
    <property type="match status" value="1"/>
</dbReference>
<dbReference type="NCBIfam" id="NF038032">
    <property type="entry name" value="CehA_McbA_metalo"/>
    <property type="match status" value="1"/>
</dbReference>
<dbReference type="InterPro" id="IPR026444">
    <property type="entry name" value="Secre_tail"/>
</dbReference>
<organism evidence="2 3">
    <name type="scientific">Hymenobacter montanus</name>
    <dbReference type="NCBI Taxonomy" id="2771359"/>
    <lineage>
        <taxon>Bacteria</taxon>
        <taxon>Pseudomonadati</taxon>
        <taxon>Bacteroidota</taxon>
        <taxon>Cytophagia</taxon>
        <taxon>Cytophagales</taxon>
        <taxon>Hymenobacteraceae</taxon>
        <taxon>Hymenobacter</taxon>
    </lineage>
</organism>
<comment type="caution">
    <text evidence="2">The sequence shown here is derived from an EMBL/GenBank/DDBJ whole genome shotgun (WGS) entry which is preliminary data.</text>
</comment>
<gene>
    <name evidence="2" type="ORF">IC235_11265</name>
</gene>
<sequence>MLRLYPHFLCLLVFLSLSVGATQAQNITLLDDFNRPASNSVGNGWTEVESSSSSSCAIVGNQLKLSNGTTAGRDYIVRSVATQYDPMLSNNTGQLTWAFNLRQSRPNPSGFDGSNYGVAFVLAASSDNLLANTTTGYAVVVGNSGTPDPFRLVRFAGGLGRNSNLTNVFTTNTDYGTAYLTLRVSYFPDDDSWTMEAGTSTTAFQDPSTSTFQAIGTGTDATYTGVSLPYVGCLWNHATTGSEAALFDNFYITAPCVPGPEPTAGPLAGMVDQLTSSSARVNWASGNGTARLVVLRAGQAPVSVPVDGTAYAANPAFGSGSSPASGEYVVYNSTGTSATLTNLQANTTYYYTAYEAQGTGCAANYLQSAPLSGSFTTPPCVVAASPTLPASQGTATPSTVGNGLTFTWQNGNGARRLVVVRPAQAVTATPANATSYSAHVRYGSGTALSSDEYVVYDGTGTSVTVLGLTVGLRYHAAVYEFNGSGCTAAYLTSTPATASAVAPQPPTSTSYNFYRGNLHGHSAYSDGNKDASSSGASTPADDYALGRLAQRFDFMGISEHNHSQAGMSLPNYALGLAQANAANQDGTFVTLYGMEYGTISGGGHVIIYGYDRLIGWEPGNYDVYSPKGNYTNLFALVAQQPGAIAYLAHPQASDYNGLLSNPLNSTTAQVLVGAAMRSGPAFSTATDYSNPSTSTFEARYKEALRQGYHVGPTMDHDSHYSVFGRSSHARLVLLAPTLTRAALFDALQQRRFYAADDDNTEVTFSVGTSPMGSVLTRPGAPTFTVSVVDPDAGDAVSSIVLMSGIPGSSALPTQLTASAGSATLTYTDPIPNTSTYYYYAVITQADGDKFWTAPIRYTRNDALPLPVTLTHFQAVLQNEDQAILRWATASELRSEYFVVERSADGTHYQEAGRQPAAGNSSLSRAYELRDPQPLTGLTYYRLRQVDTDGTATYSPVVTLAPTAREAAQANVYPNPVAGRAGRLALRGLSDQQVMVTVRDMVGRLVTTQQVQPATYTADVPLLLPNTATTGIYVVTITTGTQVWTTRWTVEP</sequence>
<keyword evidence="3" id="KW-1185">Reference proteome</keyword>
<dbReference type="EMBL" id="JACXAD010000011">
    <property type="protein sequence ID" value="MBD2768469.1"/>
    <property type="molecule type" value="Genomic_DNA"/>
</dbReference>
<dbReference type="NCBIfam" id="TIGR04183">
    <property type="entry name" value="Por_Secre_tail"/>
    <property type="match status" value="1"/>
</dbReference>
<dbReference type="RefSeq" id="WP_191005284.1">
    <property type="nucleotide sequence ID" value="NZ_JACXAD010000011.1"/>
</dbReference>
<protein>
    <submittedName>
        <fullName evidence="2">CehA/McbA family metallohydrolase</fullName>
    </submittedName>
</protein>
<dbReference type="InterPro" id="IPR016195">
    <property type="entry name" value="Pol/histidinol_Pase-like"/>
</dbReference>
<dbReference type="AlphaFoldDB" id="A0A927BE26"/>
<proteinExistence type="predicted"/>
<dbReference type="InterPro" id="IPR013783">
    <property type="entry name" value="Ig-like_fold"/>
</dbReference>
<name>A0A927BE26_9BACT</name>
<keyword evidence="1" id="KW-0732">Signal</keyword>
<accession>A0A927BE26</accession>
<evidence type="ECO:0000313" key="3">
    <source>
        <dbReference type="Proteomes" id="UP000612233"/>
    </source>
</evidence>
<dbReference type="InterPro" id="IPR036116">
    <property type="entry name" value="FN3_sf"/>
</dbReference>
<evidence type="ECO:0000256" key="1">
    <source>
        <dbReference type="SAM" id="SignalP"/>
    </source>
</evidence>
<feature type="signal peptide" evidence="1">
    <location>
        <begin position="1"/>
        <end position="24"/>
    </location>
</feature>
<feature type="chain" id="PRO_5038047323" evidence="1">
    <location>
        <begin position="25"/>
        <end position="1051"/>
    </location>
</feature>
<reference evidence="2" key="1">
    <citation type="submission" date="2020-09" db="EMBL/GenBank/DDBJ databases">
        <authorList>
            <person name="Kim M.K."/>
        </authorList>
    </citation>
    <scope>NUCLEOTIDE SEQUENCE</scope>
    <source>
        <strain evidence="2">BT664</strain>
    </source>
</reference>